<keyword evidence="2" id="KW-0413">Isomerase</keyword>
<dbReference type="SUPFAM" id="SSF48600">
    <property type="entry name" value="Chorismate mutase II"/>
    <property type="match status" value="1"/>
</dbReference>
<evidence type="ECO:0000259" key="1">
    <source>
        <dbReference type="PROSITE" id="PS51168"/>
    </source>
</evidence>
<comment type="caution">
    <text evidence="2">The sequence shown here is derived from an EMBL/GenBank/DDBJ whole genome shotgun (WGS) entry which is preliminary data.</text>
</comment>
<dbReference type="InterPro" id="IPR036263">
    <property type="entry name" value="Chorismate_II_sf"/>
</dbReference>
<reference evidence="2 3" key="1">
    <citation type="submission" date="2024-03" db="EMBL/GenBank/DDBJ databases">
        <title>Novel Streptomyces species of biotechnological and ecological value are a feature of Machair soil.</title>
        <authorList>
            <person name="Prole J.R."/>
            <person name="Goodfellow M."/>
            <person name="Allenby N."/>
            <person name="Ward A.C."/>
        </authorList>
    </citation>
    <scope>NUCLEOTIDE SEQUENCE [LARGE SCALE GENOMIC DNA]</scope>
    <source>
        <strain evidence="2 3">MS1.HAVA.3</strain>
    </source>
</reference>
<gene>
    <name evidence="2" type="ORF">WKI68_08090</name>
</gene>
<protein>
    <submittedName>
        <fullName evidence="2">Chorismate mutase</fullName>
        <ecNumber evidence="2">5.4.99.5</ecNumber>
    </submittedName>
</protein>
<evidence type="ECO:0000313" key="3">
    <source>
        <dbReference type="Proteomes" id="UP001382904"/>
    </source>
</evidence>
<organism evidence="2 3">
    <name type="scientific">Streptomyces caledonius</name>
    <dbReference type="NCBI Taxonomy" id="3134107"/>
    <lineage>
        <taxon>Bacteria</taxon>
        <taxon>Bacillati</taxon>
        <taxon>Actinomycetota</taxon>
        <taxon>Actinomycetes</taxon>
        <taxon>Kitasatosporales</taxon>
        <taxon>Streptomycetaceae</taxon>
        <taxon>Streptomyces</taxon>
    </lineage>
</organism>
<proteinExistence type="predicted"/>
<dbReference type="Proteomes" id="UP001382904">
    <property type="component" value="Unassembled WGS sequence"/>
</dbReference>
<dbReference type="EMBL" id="JBBKAM010000002">
    <property type="protein sequence ID" value="MEJ8641454.1"/>
    <property type="molecule type" value="Genomic_DNA"/>
</dbReference>
<dbReference type="NCBIfam" id="TIGR01808">
    <property type="entry name" value="CM_M_hiGC-arch"/>
    <property type="match status" value="1"/>
</dbReference>
<dbReference type="InterPro" id="IPR036979">
    <property type="entry name" value="CM_dom_sf"/>
</dbReference>
<name>A0ABU8U286_9ACTN</name>
<dbReference type="Pfam" id="PF01817">
    <property type="entry name" value="CM_2"/>
    <property type="match status" value="1"/>
</dbReference>
<keyword evidence="3" id="KW-1185">Reference proteome</keyword>
<dbReference type="InterPro" id="IPR002701">
    <property type="entry name" value="CM_II_prokaryot"/>
</dbReference>
<dbReference type="NCBIfam" id="NF005894">
    <property type="entry name" value="PRK07857.1"/>
    <property type="match status" value="1"/>
</dbReference>
<dbReference type="InterPro" id="IPR010958">
    <property type="entry name" value="Chorismate_mutase_highGC-bac"/>
</dbReference>
<dbReference type="SMART" id="SM00830">
    <property type="entry name" value="CM_2"/>
    <property type="match status" value="1"/>
</dbReference>
<feature type="domain" description="Chorismate mutase" evidence="1">
    <location>
        <begin position="5"/>
        <end position="97"/>
    </location>
</feature>
<dbReference type="Gene3D" id="1.20.59.10">
    <property type="entry name" value="Chorismate mutase"/>
    <property type="match status" value="1"/>
</dbReference>
<accession>A0ABU8U286</accession>
<sequence length="97" mass="10698">MNDHIDVKDRIEGDRRAIDGLDARIIELLAQRSHISDRIQKNRIGSGGPRTVLAREAEVLSRYQDGLGPKGTPIAMSVLRLCRGAVPTDAQLTNDRP</sequence>
<evidence type="ECO:0000313" key="2">
    <source>
        <dbReference type="EMBL" id="MEJ8641454.1"/>
    </source>
</evidence>
<dbReference type="PROSITE" id="PS51168">
    <property type="entry name" value="CHORISMATE_MUT_2"/>
    <property type="match status" value="1"/>
</dbReference>
<dbReference type="EC" id="5.4.99.5" evidence="2"/>
<dbReference type="GO" id="GO:0004106">
    <property type="term" value="F:chorismate mutase activity"/>
    <property type="evidence" value="ECO:0007669"/>
    <property type="project" value="UniProtKB-EC"/>
</dbReference>